<dbReference type="EMBL" id="NHZQ01000363">
    <property type="protein sequence ID" value="PSK40062.1"/>
    <property type="molecule type" value="Genomic_DNA"/>
</dbReference>
<feature type="region of interest" description="Disordered" evidence="1">
    <location>
        <begin position="270"/>
        <end position="293"/>
    </location>
</feature>
<evidence type="ECO:0000256" key="1">
    <source>
        <dbReference type="SAM" id="MobiDB-lite"/>
    </source>
</evidence>
<proteinExistence type="predicted"/>
<comment type="caution">
    <text evidence="2">The sequence shown here is derived from an EMBL/GenBank/DDBJ whole genome shotgun (WGS) entry which is preliminary data.</text>
</comment>
<organism evidence="2 3">
    <name type="scientific">Elsinoe australis</name>
    <dbReference type="NCBI Taxonomy" id="40998"/>
    <lineage>
        <taxon>Eukaryota</taxon>
        <taxon>Fungi</taxon>
        <taxon>Dikarya</taxon>
        <taxon>Ascomycota</taxon>
        <taxon>Pezizomycotina</taxon>
        <taxon>Dothideomycetes</taxon>
        <taxon>Dothideomycetidae</taxon>
        <taxon>Myriangiales</taxon>
        <taxon>Elsinoaceae</taxon>
        <taxon>Elsinoe</taxon>
    </lineage>
</organism>
<evidence type="ECO:0000313" key="3">
    <source>
        <dbReference type="Proteomes" id="UP000243723"/>
    </source>
</evidence>
<dbReference type="AlphaFoldDB" id="A0A2P7YVR5"/>
<evidence type="ECO:0000313" key="2">
    <source>
        <dbReference type="EMBL" id="PSK40062.1"/>
    </source>
</evidence>
<gene>
    <name evidence="2" type="ORF">B9Z65_8002</name>
</gene>
<keyword evidence="3" id="KW-1185">Reference proteome</keyword>
<dbReference type="Proteomes" id="UP000243723">
    <property type="component" value="Unassembled WGS sequence"/>
</dbReference>
<name>A0A2P7YVR5_9PEZI</name>
<dbReference type="OrthoDB" id="3800738at2759"/>
<reference evidence="2 3" key="1">
    <citation type="submission" date="2017-05" db="EMBL/GenBank/DDBJ databases">
        <title>Draft genome sequence of Elsinoe australis.</title>
        <authorList>
            <person name="Cheng Q."/>
        </authorList>
    </citation>
    <scope>NUCLEOTIDE SEQUENCE [LARGE SCALE GENOMIC DNA]</scope>
    <source>
        <strain evidence="2 3">NL1</strain>
    </source>
</reference>
<sequence>MPLIKDNPTPASQVLSNEYLLEKILIRVGVKDLVVNANSTCKAFRLTIENSTKIQKKLFLLPDPRPRRLEFPSCPFKANDRFADGTHDRCKLCRAAKKTARPTARKEAFPAFRSTSVTPWSPDRSWRHPTARRIPHQLHKDHADKKSTWKNMHLTQPPTRRVKLSCFGRAKKHSVQLEDDAGITLDAIVDAARKCYDRPEAREDASLPFKFTEEADGAWFVTPRHDELEDNDNEELHNGVMVYTAVVGEVAADFKNFYKGGKVLPRFKKGRSKHEIQESVEGASEVTDESATE</sequence>
<evidence type="ECO:0008006" key="4">
    <source>
        <dbReference type="Google" id="ProtNLM"/>
    </source>
</evidence>
<accession>A0A2P7YVR5</accession>
<protein>
    <recommendedName>
        <fullName evidence="4">F-box domain-containing protein</fullName>
    </recommendedName>
</protein>